<evidence type="ECO:0000313" key="2">
    <source>
        <dbReference type="Proteomes" id="UP000004690"/>
    </source>
</evidence>
<keyword evidence="2" id="KW-1185">Reference proteome</keyword>
<dbReference type="eggNOG" id="ENOG502Z9BG">
    <property type="taxonomic scope" value="Bacteria"/>
</dbReference>
<name>I3C9U0_9FLAO</name>
<evidence type="ECO:0000313" key="1">
    <source>
        <dbReference type="EMBL" id="EIJ40383.1"/>
    </source>
</evidence>
<dbReference type="RefSeq" id="WP_008614637.1">
    <property type="nucleotide sequence ID" value="NZ_JH651379.1"/>
</dbReference>
<dbReference type="HOGENOM" id="CLU_1114512_0_0_10"/>
<dbReference type="STRING" id="926559.JoomaDRAFT_3441"/>
<reference evidence="1 2" key="1">
    <citation type="submission" date="2012-02" db="EMBL/GenBank/DDBJ databases">
        <title>Improved High-Quality Draft genome of Joostella marina DSM 19592.</title>
        <authorList>
            <consortium name="US DOE Joint Genome Institute (JGI-PGF)"/>
            <person name="Lucas S."/>
            <person name="Copeland A."/>
            <person name="Lapidus A."/>
            <person name="Bruce D."/>
            <person name="Goodwin L."/>
            <person name="Pitluck S."/>
            <person name="Peters L."/>
            <person name="Chertkov O."/>
            <person name="Ovchinnikova G."/>
            <person name="Kyrpides N."/>
            <person name="Mavromatis K."/>
            <person name="Detter J.C."/>
            <person name="Han C."/>
            <person name="Land M."/>
            <person name="Hauser L."/>
            <person name="Markowitz V."/>
            <person name="Cheng J.-F."/>
            <person name="Hugenholtz P."/>
            <person name="Woyke T."/>
            <person name="Wu D."/>
            <person name="Tindall B."/>
            <person name="Brambilla E."/>
            <person name="Klenk H.-P."/>
            <person name="Eisen J.A."/>
        </authorList>
    </citation>
    <scope>NUCLEOTIDE SEQUENCE [LARGE SCALE GENOMIC DNA]</scope>
    <source>
        <strain evidence="1 2">DSM 19592</strain>
    </source>
</reference>
<gene>
    <name evidence="1" type="ORF">JoomaDRAFT_3441</name>
</gene>
<dbReference type="AlphaFoldDB" id="I3C9U0"/>
<accession>I3C9U0</accession>
<proteinExistence type="predicted"/>
<dbReference type="OrthoDB" id="982433at2"/>
<dbReference type="Pfam" id="PF20113">
    <property type="entry name" value="DUF6503"/>
    <property type="match status" value="1"/>
</dbReference>
<organism evidence="1 2">
    <name type="scientific">Galbibacter orientalis DSM 19592</name>
    <dbReference type="NCBI Taxonomy" id="926559"/>
    <lineage>
        <taxon>Bacteria</taxon>
        <taxon>Pseudomonadati</taxon>
        <taxon>Bacteroidota</taxon>
        <taxon>Flavobacteriia</taxon>
        <taxon>Flavobacteriales</taxon>
        <taxon>Flavobacteriaceae</taxon>
        <taxon>Galbibacter</taxon>
    </lineage>
</organism>
<protein>
    <recommendedName>
        <fullName evidence="3">Deoxyribose-phosphate aldolase</fullName>
    </recommendedName>
</protein>
<sequence length="244" mass="28026">MNVKHFSLIIFITVLCVACAQKEDAASIINKTIQASGMKNLNKKHVSFDFRDKKYESYHDNGKFELKRIIQDSVTTTDIITNTGFTRLINGREVVLADSTKNKYKNSVNSVHYFAYLPNGLDGQAVNKKLLGEATIKGVSYYKIKVWFDQEGGGEDFEDVFIYWVNKETFKTDYLAYEYHVNEGGMRFREAYNRRVIKGIDFVDYNNYKPVSKASKLIELDSLFDAGKLELLSKIELENVTVKE</sequence>
<dbReference type="Proteomes" id="UP000004690">
    <property type="component" value="Unassembled WGS sequence"/>
</dbReference>
<dbReference type="EMBL" id="JH651379">
    <property type="protein sequence ID" value="EIJ40383.1"/>
    <property type="molecule type" value="Genomic_DNA"/>
</dbReference>
<dbReference type="InterPro" id="IPR045444">
    <property type="entry name" value="DUF6503"/>
</dbReference>
<evidence type="ECO:0008006" key="3">
    <source>
        <dbReference type="Google" id="ProtNLM"/>
    </source>
</evidence>